<reference evidence="2 3" key="1">
    <citation type="submission" date="2019-03" db="EMBL/GenBank/DDBJ databases">
        <title>Genomic Encyclopedia of Type Strains, Phase IV (KMG-IV): sequencing the most valuable type-strain genomes for metagenomic binning, comparative biology and taxonomic classification.</title>
        <authorList>
            <person name="Goeker M."/>
        </authorList>
    </citation>
    <scope>NUCLEOTIDE SEQUENCE [LARGE SCALE GENOMIC DNA]</scope>
    <source>
        <strain evidence="2 3">DSM 7445</strain>
    </source>
</reference>
<dbReference type="AlphaFoldDB" id="A0A4R3HQF7"/>
<dbReference type="Gene3D" id="3.40.50.2000">
    <property type="entry name" value="Glycogen Phosphorylase B"/>
    <property type="match status" value="1"/>
</dbReference>
<dbReference type="RefSeq" id="WP_132259791.1">
    <property type="nucleotide sequence ID" value="NZ_SLZQ01000012.1"/>
</dbReference>
<dbReference type="SUPFAM" id="SSF53756">
    <property type="entry name" value="UDP-Glycosyltransferase/glycogen phosphorylase"/>
    <property type="match status" value="1"/>
</dbReference>
<protein>
    <submittedName>
        <fullName evidence="2">Glycosyltransferase involved in cell wall biosynthesis</fullName>
    </submittedName>
</protein>
<dbReference type="PANTHER" id="PTHR12526:SF627">
    <property type="entry name" value="D-RHAMNOSYLTRANSFERASE WBPZ"/>
    <property type="match status" value="1"/>
</dbReference>
<dbReference type="GO" id="GO:0016757">
    <property type="term" value="F:glycosyltransferase activity"/>
    <property type="evidence" value="ECO:0007669"/>
    <property type="project" value="InterPro"/>
</dbReference>
<dbReference type="Pfam" id="PF00534">
    <property type="entry name" value="Glycos_transf_1"/>
    <property type="match status" value="1"/>
</dbReference>
<gene>
    <name evidence="2" type="ORF">EDC30_11218</name>
</gene>
<feature type="domain" description="Glycosyl transferase family 1" evidence="1">
    <location>
        <begin position="200"/>
        <end position="290"/>
    </location>
</feature>
<proteinExistence type="predicted"/>
<keyword evidence="2" id="KW-0808">Transferase</keyword>
<sequence length="314" mass="35314">MRRMKILTWHTHGSYLYYLTQAPHDFFVVSKPGRPPGYGGRCGHIPWGDNVHDLPLEEVAQQEFDCIIFQDDHQYLEDQHQYLNAAQRRLPRIYIEHDTPREHPTDMRHPVDDPAVLLVHVTHFNALMWHGPGIRTRVIEHGVLPPQGVSYQGHLERGIVVVNNIARRGRRLGGDIFQQVREQVSLDLVGMGAEEAGGIGEVLHAQLPAFSAQYRFFFNPIRYTSLGLAVIEAMMVGMPIVGLATTEMATVIDNGVSGFVNTDVGKLTGQMKLLLADPKLARTMGEAARRCAMERFHIERFVADWNAALKLVAA</sequence>
<accession>A0A4R3HQF7</accession>
<dbReference type="InterPro" id="IPR001296">
    <property type="entry name" value="Glyco_trans_1"/>
</dbReference>
<comment type="caution">
    <text evidence="2">The sequence shown here is derived from an EMBL/GenBank/DDBJ whole genome shotgun (WGS) entry which is preliminary data.</text>
</comment>
<dbReference type="Proteomes" id="UP000295382">
    <property type="component" value="Unassembled WGS sequence"/>
</dbReference>
<evidence type="ECO:0000259" key="1">
    <source>
        <dbReference type="Pfam" id="PF00534"/>
    </source>
</evidence>
<dbReference type="OrthoDB" id="9794513at2"/>
<dbReference type="EMBL" id="SLZQ01000012">
    <property type="protein sequence ID" value="TCS34688.1"/>
    <property type="molecule type" value="Genomic_DNA"/>
</dbReference>
<dbReference type="PANTHER" id="PTHR12526">
    <property type="entry name" value="GLYCOSYLTRANSFERASE"/>
    <property type="match status" value="1"/>
</dbReference>
<evidence type="ECO:0000313" key="2">
    <source>
        <dbReference type="EMBL" id="TCS34688.1"/>
    </source>
</evidence>
<dbReference type="CDD" id="cd03801">
    <property type="entry name" value="GT4_PimA-like"/>
    <property type="match status" value="1"/>
</dbReference>
<organism evidence="2 3">
    <name type="scientific">Paucimonas lemoignei</name>
    <name type="common">Pseudomonas lemoignei</name>
    <dbReference type="NCBI Taxonomy" id="29443"/>
    <lineage>
        <taxon>Bacteria</taxon>
        <taxon>Pseudomonadati</taxon>
        <taxon>Pseudomonadota</taxon>
        <taxon>Betaproteobacteria</taxon>
        <taxon>Burkholderiales</taxon>
        <taxon>Burkholderiaceae</taxon>
        <taxon>Paucimonas</taxon>
    </lineage>
</organism>
<evidence type="ECO:0000313" key="3">
    <source>
        <dbReference type="Proteomes" id="UP000295382"/>
    </source>
</evidence>
<keyword evidence="3" id="KW-1185">Reference proteome</keyword>
<name>A0A4R3HQF7_PAULE</name>